<evidence type="ECO:0000313" key="2">
    <source>
        <dbReference type="Proteomes" id="UP001590950"/>
    </source>
</evidence>
<sequence length="102" mass="11658">MRELVTMDGLLPLDRKTLVQLLLIKTTKLEALSFWARRFLSKLSDPVFCAKAARTLASTSQFYRPTCTSFFCITHRLQIRYPIPLSQLVALQLLLAQVLVAF</sequence>
<gene>
    <name evidence="1" type="ORF">N7G274_000054</name>
</gene>
<protein>
    <submittedName>
        <fullName evidence="1">Uncharacterized protein</fullName>
    </submittedName>
</protein>
<organism evidence="1 2">
    <name type="scientific">Stereocaulon virgatum</name>
    <dbReference type="NCBI Taxonomy" id="373712"/>
    <lineage>
        <taxon>Eukaryota</taxon>
        <taxon>Fungi</taxon>
        <taxon>Dikarya</taxon>
        <taxon>Ascomycota</taxon>
        <taxon>Pezizomycotina</taxon>
        <taxon>Lecanoromycetes</taxon>
        <taxon>OSLEUM clade</taxon>
        <taxon>Lecanoromycetidae</taxon>
        <taxon>Lecanorales</taxon>
        <taxon>Lecanorineae</taxon>
        <taxon>Stereocaulaceae</taxon>
        <taxon>Stereocaulon</taxon>
    </lineage>
</organism>
<keyword evidence="2" id="KW-1185">Reference proteome</keyword>
<evidence type="ECO:0000313" key="1">
    <source>
        <dbReference type="EMBL" id="KAL2048143.1"/>
    </source>
</evidence>
<comment type="caution">
    <text evidence="1">The sequence shown here is derived from an EMBL/GenBank/DDBJ whole genome shotgun (WGS) entry which is preliminary data.</text>
</comment>
<proteinExistence type="predicted"/>
<reference evidence="1 2" key="1">
    <citation type="submission" date="2024-09" db="EMBL/GenBank/DDBJ databases">
        <title>Rethinking Asexuality: The Enigmatic Case of Functional Sexual Genes in Lepraria (Stereocaulaceae).</title>
        <authorList>
            <person name="Doellman M."/>
            <person name="Sun Y."/>
            <person name="Barcenas-Pena A."/>
            <person name="Lumbsch H.T."/>
            <person name="Grewe F."/>
        </authorList>
    </citation>
    <scope>NUCLEOTIDE SEQUENCE [LARGE SCALE GENOMIC DNA]</scope>
    <source>
        <strain evidence="1 2">Mercado 3170</strain>
    </source>
</reference>
<dbReference type="Proteomes" id="UP001590950">
    <property type="component" value="Unassembled WGS sequence"/>
</dbReference>
<dbReference type="EMBL" id="JBEFKJ010000001">
    <property type="protein sequence ID" value="KAL2048143.1"/>
    <property type="molecule type" value="Genomic_DNA"/>
</dbReference>
<name>A0ABR4AXF3_9LECA</name>
<accession>A0ABR4AXF3</accession>